<sequence length="298" mass="30972">MTDMTTESGGAASGGPAGLSGYELAPPAGPGLRTVPHNGSVGARHTVIVKTTLAIDCGGGGIKGSILDEAGTMRTHPKRVPTPYPLSPARFVDTLVDLGSSFPAPDRVTVGMPGMIRHGVVVATPHYVTKSGPRTKVDPDLLAAWSGFDAQTAVASAFGVPTLVLNDAEVHGAGVVAGAGLELVLTLGTGLGCALFDGGTLAPHVEFSQAPAKWGQSYDTYIGEPERRRLGDALWSRRVRAVVEALRPVFLWDRLYLGGGNSRRIRPEQLTRMGDDVVVVPNAAGIVGGVRAWSIRGI</sequence>
<dbReference type="Gene3D" id="3.30.420.40">
    <property type="match status" value="2"/>
</dbReference>
<name>A0A8J3QTA9_9ACTN</name>
<evidence type="ECO:0000256" key="1">
    <source>
        <dbReference type="ARBA" id="ARBA00006479"/>
    </source>
</evidence>
<evidence type="ECO:0000313" key="4">
    <source>
        <dbReference type="Proteomes" id="UP000642748"/>
    </source>
</evidence>
<reference evidence="3" key="1">
    <citation type="submission" date="2021-01" db="EMBL/GenBank/DDBJ databases">
        <title>Whole genome shotgun sequence of Rugosimonospora africana NBRC 104875.</title>
        <authorList>
            <person name="Komaki H."/>
            <person name="Tamura T."/>
        </authorList>
    </citation>
    <scope>NUCLEOTIDE SEQUENCE</scope>
    <source>
        <strain evidence="3">NBRC 104875</strain>
    </source>
</reference>
<dbReference type="Pfam" id="PF00480">
    <property type="entry name" value="ROK"/>
    <property type="match status" value="1"/>
</dbReference>
<dbReference type="AlphaFoldDB" id="A0A8J3QTA9"/>
<proteinExistence type="inferred from homology"/>
<dbReference type="InterPro" id="IPR043129">
    <property type="entry name" value="ATPase_NBD"/>
</dbReference>
<protein>
    <submittedName>
        <fullName evidence="3">Polyphosphate glucokinase</fullName>
    </submittedName>
</protein>
<dbReference type="Proteomes" id="UP000642748">
    <property type="component" value="Unassembled WGS sequence"/>
</dbReference>
<comment type="similarity">
    <text evidence="1">Belongs to the ROK (NagC/XylR) family.</text>
</comment>
<keyword evidence="4" id="KW-1185">Reference proteome</keyword>
<dbReference type="EMBL" id="BONZ01000043">
    <property type="protein sequence ID" value="GIH16428.1"/>
    <property type="molecule type" value="Genomic_DNA"/>
</dbReference>
<dbReference type="SUPFAM" id="SSF53067">
    <property type="entry name" value="Actin-like ATPase domain"/>
    <property type="match status" value="1"/>
</dbReference>
<organism evidence="3 4">
    <name type="scientific">Rugosimonospora africana</name>
    <dbReference type="NCBI Taxonomy" id="556532"/>
    <lineage>
        <taxon>Bacteria</taxon>
        <taxon>Bacillati</taxon>
        <taxon>Actinomycetota</taxon>
        <taxon>Actinomycetes</taxon>
        <taxon>Micromonosporales</taxon>
        <taxon>Micromonosporaceae</taxon>
        <taxon>Rugosimonospora</taxon>
    </lineage>
</organism>
<evidence type="ECO:0000313" key="3">
    <source>
        <dbReference type="EMBL" id="GIH16428.1"/>
    </source>
</evidence>
<feature type="region of interest" description="Disordered" evidence="2">
    <location>
        <begin position="1"/>
        <end position="39"/>
    </location>
</feature>
<dbReference type="InterPro" id="IPR000600">
    <property type="entry name" value="ROK"/>
</dbReference>
<gene>
    <name evidence="3" type="ORF">Raf01_46000</name>
</gene>
<accession>A0A8J3QTA9</accession>
<evidence type="ECO:0000256" key="2">
    <source>
        <dbReference type="SAM" id="MobiDB-lite"/>
    </source>
</evidence>
<comment type="caution">
    <text evidence="3">The sequence shown here is derived from an EMBL/GenBank/DDBJ whole genome shotgun (WGS) entry which is preliminary data.</text>
</comment>